<protein>
    <submittedName>
        <fullName evidence="1">Uncharacterized protein</fullName>
    </submittedName>
</protein>
<dbReference type="Proteomes" id="UP000035721">
    <property type="component" value="Unassembled WGS sequence"/>
</dbReference>
<dbReference type="InterPro" id="IPR029035">
    <property type="entry name" value="DHS-like_NAD/FAD-binding_dom"/>
</dbReference>
<name>A0A077M1U7_9MICO</name>
<dbReference type="SUPFAM" id="SSF52467">
    <property type="entry name" value="DHS-like NAD/FAD-binding domain"/>
    <property type="match status" value="1"/>
</dbReference>
<dbReference type="AlphaFoldDB" id="A0A077M1U7"/>
<dbReference type="Pfam" id="PF13289">
    <property type="entry name" value="SIR2_2"/>
    <property type="match status" value="1"/>
</dbReference>
<gene>
    <name evidence="1" type="ORF">BN12_60032</name>
</gene>
<dbReference type="STRING" id="1194083.BN12_60032"/>
<sequence>MAKVEDYLREHLHSLAGPYLFVGAGLSRRYVGLGDWKGLLSHFADMTSQPFEYYRGAAGDDYPKAASMIADAFYDKWWNDPVFADSVKDWKDSVTARDSPLKYEVAKYTRTAMDDFSIPPDLEAEFELLKDAVIDGIITTNYDRLLLEAFPEFRPFVGQDELLFSDTQGIAEIYYIHGSERRPDSLILTAEDYADYNARNAYLAAKLATIFVEHPVVFLGYSLGDQNIQALLESLITGLRPENVSKLQDRLIFVEWNPVELPDIAATVMNVSGVSVPIIRATVPDFTEVFTALGARDRAMPARILRVLKEQVFELVKNNDPDGRLVAVSPIEDDGDTLDVVFGVGAKMTAVGVVGLSRWDLMDEVLQSPDRDVPCDLVVGKALGKHAITTYLPVFKFLVGAGLWKDGKWTPKVTVNAAAKKRADRYAGMFGKLRPEPKLFTLAELEADRGVEGILNCAMKLPSLTDDVEGLREFLIRNKARRSQGWWATQYGKATVAYDWMRYGRRDP</sequence>
<proteinExistence type="predicted"/>
<evidence type="ECO:0000313" key="2">
    <source>
        <dbReference type="Proteomes" id="UP000035721"/>
    </source>
</evidence>
<dbReference type="RefSeq" id="WP_048549774.1">
    <property type="nucleotide sequence ID" value="NZ_HF570958.1"/>
</dbReference>
<dbReference type="EMBL" id="CAJB01000392">
    <property type="protein sequence ID" value="CCH79826.1"/>
    <property type="molecule type" value="Genomic_DNA"/>
</dbReference>
<comment type="caution">
    <text evidence="1">The sequence shown here is derived from an EMBL/GenBank/DDBJ whole genome shotgun (WGS) entry which is preliminary data.</text>
</comment>
<keyword evidence="2" id="KW-1185">Reference proteome</keyword>
<dbReference type="OrthoDB" id="5241047at2"/>
<accession>A0A077M1U7</accession>
<organism evidence="1 2">
    <name type="scientific">Nostocoides japonicum T1-X7</name>
    <dbReference type="NCBI Taxonomy" id="1194083"/>
    <lineage>
        <taxon>Bacteria</taxon>
        <taxon>Bacillati</taxon>
        <taxon>Actinomycetota</taxon>
        <taxon>Actinomycetes</taxon>
        <taxon>Micrococcales</taxon>
        <taxon>Intrasporangiaceae</taxon>
        <taxon>Nostocoides</taxon>
    </lineage>
</organism>
<reference evidence="1 2" key="1">
    <citation type="journal article" date="2013" name="ISME J.">
        <title>A metabolic model for members of the genus Tetrasphaera involved in enhanced biological phosphorus removal.</title>
        <authorList>
            <person name="Kristiansen R."/>
            <person name="Nguyen H.T.T."/>
            <person name="Saunders A.M."/>
            <person name="Nielsen J.L."/>
            <person name="Wimmer R."/>
            <person name="Le V.Q."/>
            <person name="McIlroy S.J."/>
            <person name="Petrovski S."/>
            <person name="Seviour R.J."/>
            <person name="Calteau A."/>
            <person name="Nielsen K.L."/>
            <person name="Nielsen P.H."/>
        </authorList>
    </citation>
    <scope>NUCLEOTIDE SEQUENCE [LARGE SCALE GENOMIC DNA]</scope>
    <source>
        <strain evidence="1 2">T1-X7</strain>
    </source>
</reference>
<evidence type="ECO:0000313" key="1">
    <source>
        <dbReference type="EMBL" id="CCH79826.1"/>
    </source>
</evidence>